<feature type="compositionally biased region" description="Low complexity" evidence="1">
    <location>
        <begin position="459"/>
        <end position="470"/>
    </location>
</feature>
<feature type="region of interest" description="Disordered" evidence="1">
    <location>
        <begin position="506"/>
        <end position="555"/>
    </location>
</feature>
<feature type="compositionally biased region" description="Pro residues" evidence="1">
    <location>
        <begin position="784"/>
        <end position="793"/>
    </location>
</feature>
<dbReference type="Proteomes" id="UP000648187">
    <property type="component" value="Unassembled WGS sequence"/>
</dbReference>
<dbReference type="Gene3D" id="3.40.50.300">
    <property type="entry name" value="P-loop containing nucleotide triphosphate hydrolases"/>
    <property type="match status" value="1"/>
</dbReference>
<feature type="compositionally biased region" description="Low complexity" evidence="1">
    <location>
        <begin position="753"/>
        <end position="783"/>
    </location>
</feature>
<feature type="region of interest" description="Disordered" evidence="1">
    <location>
        <begin position="745"/>
        <end position="809"/>
    </location>
</feature>
<feature type="region of interest" description="Disordered" evidence="1">
    <location>
        <begin position="654"/>
        <end position="717"/>
    </location>
</feature>
<evidence type="ECO:0000313" key="4">
    <source>
        <dbReference type="Proteomes" id="UP000648187"/>
    </source>
</evidence>
<proteinExistence type="predicted"/>
<reference evidence="3" key="1">
    <citation type="submission" date="2020-08" db="EMBL/GenBank/DDBJ databases">
        <title>Spodoptera exigua strain:BAW_Kor-Di-RS1 Genome sequencing and assembly.</title>
        <authorList>
            <person name="Kim J."/>
            <person name="Nam H.Y."/>
            <person name="Kwon M."/>
            <person name="Choi J.H."/>
            <person name="Cho S.R."/>
            <person name="Kim G.-H."/>
        </authorList>
    </citation>
    <scope>NUCLEOTIDE SEQUENCE</scope>
    <source>
        <strain evidence="3">BAW_Kor-Di-RS1</strain>
        <tissue evidence="3">Whole-body</tissue>
    </source>
</reference>
<dbReference type="EMBL" id="JACKWZ010000037">
    <property type="protein sequence ID" value="KAF9419944.1"/>
    <property type="molecule type" value="Genomic_DNA"/>
</dbReference>
<name>A0A835GMY3_SPOEX</name>
<dbReference type="InterPro" id="IPR003395">
    <property type="entry name" value="RecF/RecN/SMC_N"/>
</dbReference>
<gene>
    <name evidence="3" type="ORF">HW555_003656</name>
</gene>
<accession>A0A835GMY3</accession>
<evidence type="ECO:0000256" key="1">
    <source>
        <dbReference type="SAM" id="MobiDB-lite"/>
    </source>
</evidence>
<feature type="compositionally biased region" description="Pro residues" evidence="1">
    <location>
        <begin position="431"/>
        <end position="440"/>
    </location>
</feature>
<dbReference type="InterPro" id="IPR027417">
    <property type="entry name" value="P-loop_NTPase"/>
</dbReference>
<feature type="compositionally biased region" description="Low complexity" evidence="1">
    <location>
        <begin position="662"/>
        <end position="676"/>
    </location>
</feature>
<feature type="compositionally biased region" description="Pro residues" evidence="1">
    <location>
        <begin position="356"/>
        <end position="365"/>
    </location>
</feature>
<evidence type="ECO:0000313" key="3">
    <source>
        <dbReference type="EMBL" id="KAF9419944.1"/>
    </source>
</evidence>
<feature type="compositionally biased region" description="Low complexity" evidence="1">
    <location>
        <begin position="511"/>
        <end position="522"/>
    </location>
</feature>
<dbReference type="Pfam" id="PF02463">
    <property type="entry name" value="SMC_N"/>
    <property type="match status" value="1"/>
</dbReference>
<dbReference type="SUPFAM" id="SSF52540">
    <property type="entry name" value="P-loop containing nucleoside triphosphate hydrolases"/>
    <property type="match status" value="1"/>
</dbReference>
<dbReference type="PANTHER" id="PTHR43977">
    <property type="entry name" value="STRUCTURAL MAINTENANCE OF CHROMOSOMES PROTEIN 3"/>
    <property type="match status" value="1"/>
</dbReference>
<feature type="compositionally biased region" description="Low complexity" evidence="1">
    <location>
        <begin position="233"/>
        <end position="244"/>
    </location>
</feature>
<protein>
    <recommendedName>
        <fullName evidence="2">RecF/RecN/SMC N-terminal domain-containing protein</fullName>
    </recommendedName>
</protein>
<sequence>MQRCKPKYLFDRIHSFFLHCHHPYYKDLDNFKRKRRKASGYSTQGFRRLAGTYVCIQVKVGFNGTWKESLGELSGGQRSLVALSLVLGMLRWQPAPLYVLDEVDAALDLSHTQNIGLMLRTHFRHSQVLSPHPLPPPLPHTDAALDLSHTQNIGLMLRTHFRHSQVLSPTHSLPHSPTQTPRSTSRTHRTSDSCCARTSATRRYSPPPTPSPTPPHRRRARPLAHTEHRTHAAHALPPLAGTLPHPLPPPLPHTDAALDLSHTQNIGLMLRTHFRHSQVLSPTHSLPTPPHRRRARPLAHTEHRTHAAHALPPLAGTLPHPLPPHSPTHSTPRSTSRTHRTSDSCCARTSATRRYSPPPTPSPTPPHRRRARPLAHTEHRTHAAHALPPLAGTLPHPLPPHSPTQTPRSTSRTHRTSDSCCARTSATRRYSPPPTPSPTPPHRRRARPLAHTEHRTHAAHALPPLAGTLPHPLPPPLPHTDAALDLSHTQNIGLMLRTHFRHSQVLSPTHSLPLPTQTPRSTSRTHRTSDSCCARTSATRRYSPPPTPSPLPHTDAALDLSHTQNIGLMLRTHFRHSQVLSPTHSLPTPPHRRRARPLAHTEHRTHAAHALPPLAGTLPHPLPPPLPHTDAALDLSHTQNIGLMLRTHFRHSQVLSPTHSLPHSPTQTPRSTSRTLPHTEHRTHAAHALPPLAGTLPPHSLPHSPTQTPRSPTPHCARTSDAALDLSHTQNIGLMLRTHFRHSQVLSPTHSLPHSPTQTPRSTSRTHRTSASCCARTSATRRYSPPPTPSPTPPHRRRARPLAHTEHRPHAAHALPPLAGTLPPPTPSPTPPLTAPLVLQFIIVSLKDGMFNNANVLFRTRFVDGMSSVQRTTNVPR</sequence>
<feature type="compositionally biased region" description="Low complexity" evidence="1">
    <location>
        <begin position="174"/>
        <end position="184"/>
    </location>
</feature>
<dbReference type="AlphaFoldDB" id="A0A835GMY3"/>
<feature type="region of interest" description="Disordered" evidence="1">
    <location>
        <begin position="166"/>
        <end position="257"/>
    </location>
</feature>
<feature type="region of interest" description="Disordered" evidence="1">
    <location>
        <begin position="279"/>
        <end position="483"/>
    </location>
</feature>
<keyword evidence="4" id="KW-1185">Reference proteome</keyword>
<evidence type="ECO:0000259" key="2">
    <source>
        <dbReference type="Pfam" id="PF02463"/>
    </source>
</evidence>
<comment type="caution">
    <text evidence="3">The sequence shown here is derived from an EMBL/GenBank/DDBJ whole genome shotgun (WGS) entry which is preliminary data.</text>
</comment>
<organism evidence="3 4">
    <name type="scientific">Spodoptera exigua</name>
    <name type="common">Beet armyworm</name>
    <name type="synonym">Noctua fulgens</name>
    <dbReference type="NCBI Taxonomy" id="7107"/>
    <lineage>
        <taxon>Eukaryota</taxon>
        <taxon>Metazoa</taxon>
        <taxon>Ecdysozoa</taxon>
        <taxon>Arthropoda</taxon>
        <taxon>Hexapoda</taxon>
        <taxon>Insecta</taxon>
        <taxon>Pterygota</taxon>
        <taxon>Neoptera</taxon>
        <taxon>Endopterygota</taxon>
        <taxon>Lepidoptera</taxon>
        <taxon>Glossata</taxon>
        <taxon>Ditrysia</taxon>
        <taxon>Noctuoidea</taxon>
        <taxon>Noctuidae</taxon>
        <taxon>Amphipyrinae</taxon>
        <taxon>Spodoptera</taxon>
    </lineage>
</organism>
<feature type="compositionally biased region" description="Pro residues" evidence="1">
    <location>
        <begin position="205"/>
        <end position="214"/>
    </location>
</feature>
<feature type="domain" description="RecF/RecN/SMC N-terminal" evidence="2">
    <location>
        <begin position="72"/>
        <end position="129"/>
    </location>
</feature>